<dbReference type="SUPFAM" id="SSF52540">
    <property type="entry name" value="P-loop containing nucleoside triphosphate hydrolases"/>
    <property type="match status" value="1"/>
</dbReference>
<comment type="similarity">
    <text evidence="1">Belongs to the GSP E family.</text>
</comment>
<reference evidence="5" key="1">
    <citation type="journal article" date="2019" name="Int. J. Syst. Evol. Microbiol.">
        <title>The Global Catalogue of Microorganisms (GCM) 10K type strain sequencing project: providing services to taxonomists for standard genome sequencing and annotation.</title>
        <authorList>
            <consortium name="The Broad Institute Genomics Platform"/>
            <consortium name="The Broad Institute Genome Sequencing Center for Infectious Disease"/>
            <person name="Wu L."/>
            <person name="Ma J."/>
        </authorList>
    </citation>
    <scope>NUCLEOTIDE SEQUENCE [LARGE SCALE GENOMIC DNA]</scope>
    <source>
        <strain evidence="5">NCAIM B.02333</strain>
    </source>
</reference>
<dbReference type="Gene3D" id="3.30.450.90">
    <property type="match status" value="1"/>
</dbReference>
<comment type="caution">
    <text evidence="4">The sequence shown here is derived from an EMBL/GenBank/DDBJ whole genome shotgun (WGS) entry which is preliminary data.</text>
</comment>
<dbReference type="RefSeq" id="WP_340296105.1">
    <property type="nucleotide sequence ID" value="NZ_JBBEOI010000408.1"/>
</dbReference>
<feature type="domain" description="Bacterial type II secretion system protein E" evidence="3">
    <location>
        <begin position="9"/>
        <end position="280"/>
    </location>
</feature>
<dbReference type="PANTHER" id="PTHR30486:SF6">
    <property type="entry name" value="TYPE IV PILUS RETRACTATION ATPASE PILT"/>
    <property type="match status" value="1"/>
</dbReference>
<evidence type="ECO:0000313" key="4">
    <source>
        <dbReference type="EMBL" id="MFC3689578.1"/>
    </source>
</evidence>
<protein>
    <submittedName>
        <fullName evidence="4">TadA family conjugal transfer-associated ATPase</fullName>
    </submittedName>
</protein>
<sequence length="373" mass="38002">MAPEQDAAAGPLAALLAADGVTDVLVNGAGRVWVDGPGGLRRAAVSGLDTEEQVRALAVRLAASGGRRLDDASPWVDARLPSGVRLHAVLPVLCQGGTHLSLRVPPAASVDLDELCRRGSLSAGLADALREVVAARQGLLVTGATGAGKTTLLAALLSLVGPHERLVLVEDAAELAPRHPHVVSLQARPGNVEGAGHVGLDVLVRQALRMRPDRLVVGECRGAEVRELLLAMGAGHAGAATLHAARPQDVPVRVVALAGAAGIDPATALLQLRTAVDVVVPVERGPDGRRRVAGLWGWGAGPGDVPALVRLVDAGGTRVGDAQAAQAAQVARVVHDRTALGDPTAGERQAGLGSLRPGTDDPPVGRHARTRAA</sequence>
<dbReference type="InterPro" id="IPR050921">
    <property type="entry name" value="T4SS_GSP_E_ATPase"/>
</dbReference>
<dbReference type="EMBL" id="JBHRWW010000011">
    <property type="protein sequence ID" value="MFC3689578.1"/>
    <property type="molecule type" value="Genomic_DNA"/>
</dbReference>
<keyword evidence="5" id="KW-1185">Reference proteome</keyword>
<proteinExistence type="inferred from homology"/>
<dbReference type="InterPro" id="IPR027417">
    <property type="entry name" value="P-loop_NTPase"/>
</dbReference>
<name>A0ABV7WLW4_9MICO</name>
<evidence type="ECO:0000256" key="1">
    <source>
        <dbReference type="ARBA" id="ARBA00006611"/>
    </source>
</evidence>
<evidence type="ECO:0000256" key="2">
    <source>
        <dbReference type="SAM" id="MobiDB-lite"/>
    </source>
</evidence>
<dbReference type="Gene3D" id="3.40.50.300">
    <property type="entry name" value="P-loop containing nucleotide triphosphate hydrolases"/>
    <property type="match status" value="1"/>
</dbReference>
<dbReference type="NCBIfam" id="TIGR03819">
    <property type="entry name" value="heli_sec_ATPase"/>
    <property type="match status" value="1"/>
</dbReference>
<accession>A0ABV7WLW4</accession>
<organism evidence="4 5">
    <name type="scientific">Aquipuribacter hungaricus</name>
    <dbReference type="NCBI Taxonomy" id="545624"/>
    <lineage>
        <taxon>Bacteria</taxon>
        <taxon>Bacillati</taxon>
        <taxon>Actinomycetota</taxon>
        <taxon>Actinomycetes</taxon>
        <taxon>Micrococcales</taxon>
        <taxon>Intrasporangiaceae</taxon>
        <taxon>Aquipuribacter</taxon>
    </lineage>
</organism>
<dbReference type="InterPro" id="IPR001482">
    <property type="entry name" value="T2SS/T4SS_dom"/>
</dbReference>
<dbReference type="InterPro" id="IPR022399">
    <property type="entry name" value="TadA-like_ATPase"/>
</dbReference>
<evidence type="ECO:0000259" key="3">
    <source>
        <dbReference type="Pfam" id="PF00437"/>
    </source>
</evidence>
<dbReference type="Proteomes" id="UP001595685">
    <property type="component" value="Unassembled WGS sequence"/>
</dbReference>
<dbReference type="PANTHER" id="PTHR30486">
    <property type="entry name" value="TWITCHING MOTILITY PROTEIN PILT"/>
    <property type="match status" value="1"/>
</dbReference>
<gene>
    <name evidence="4" type="ORF">ACFOLH_14600</name>
</gene>
<dbReference type="Pfam" id="PF00437">
    <property type="entry name" value="T2SSE"/>
    <property type="match status" value="1"/>
</dbReference>
<feature type="region of interest" description="Disordered" evidence="2">
    <location>
        <begin position="339"/>
        <end position="373"/>
    </location>
</feature>
<evidence type="ECO:0000313" key="5">
    <source>
        <dbReference type="Proteomes" id="UP001595685"/>
    </source>
</evidence>